<accession>A0AAE3TCV5</accession>
<evidence type="ECO:0000259" key="1">
    <source>
        <dbReference type="Pfam" id="PF09002"/>
    </source>
</evidence>
<evidence type="ECO:0000313" key="3">
    <source>
        <dbReference type="EMBL" id="MDF1610548.1"/>
    </source>
</evidence>
<dbReference type="GO" id="GO:0003676">
    <property type="term" value="F:nucleic acid binding"/>
    <property type="evidence" value="ECO:0007669"/>
    <property type="project" value="InterPro"/>
</dbReference>
<evidence type="ECO:0000259" key="2">
    <source>
        <dbReference type="Pfam" id="PF23400"/>
    </source>
</evidence>
<dbReference type="InterPro" id="IPR015093">
    <property type="entry name" value="Card1_endonucl_dom"/>
</dbReference>
<proteinExistence type="predicted"/>
<dbReference type="RefSeq" id="WP_321534313.1">
    <property type="nucleotide sequence ID" value="NZ_JARGDL010000001.1"/>
</dbReference>
<dbReference type="SUPFAM" id="SSF52980">
    <property type="entry name" value="Restriction endonuclease-like"/>
    <property type="match status" value="1"/>
</dbReference>
<dbReference type="AlphaFoldDB" id="A0AAE3TCV5"/>
<sequence length="345" mass="40377">MSTIFCLVSRQSMANVLPVLMFKPHQVVLFATPEEKKSADNLEKLFSSKSINVKRVNDLNAYDYVAFKNVVINEIQNYQTDICLNVTGGTKLMALAAYEVFAEANKRIIYCDTEHQHIISLMPEYKIENLQADISIEDYLLSYGYHIKETKDSSLVEKFYPLFEFIISKNLMHEFISLFKEIRERHVDDYPKITVHSKNKNYIFSKNFDNYSIQYDYRIRRSITIHSSEYKVGDWLEYYVYYILKEKYKLNPLTGVKIISEDNVENEIDVLVLKDYKLYNYSCKSGKSDNQYDLFQLETLRNITSGTFGKGIFVSAKKGSKRFIERALELGIKTINIENNQESFI</sequence>
<feature type="domain" description="Card1 CARF" evidence="2">
    <location>
        <begin position="5"/>
        <end position="139"/>
    </location>
</feature>
<feature type="domain" description="Card1 endonuclease" evidence="1">
    <location>
        <begin position="231"/>
        <end position="336"/>
    </location>
</feature>
<evidence type="ECO:0000313" key="4">
    <source>
        <dbReference type="Proteomes" id="UP001221302"/>
    </source>
</evidence>
<name>A0AAE3TCV5_9BACT</name>
<protein>
    <submittedName>
        <fullName evidence="3">DUF1887 family CARF protein</fullName>
    </submittedName>
</protein>
<comment type="caution">
    <text evidence="3">The sequence shown here is derived from an EMBL/GenBank/DDBJ whole genome shotgun (WGS) entry which is preliminary data.</text>
</comment>
<dbReference type="EMBL" id="JARGDL010000001">
    <property type="protein sequence ID" value="MDF1610548.1"/>
    <property type="molecule type" value="Genomic_DNA"/>
</dbReference>
<dbReference type="InterPro" id="IPR056339">
    <property type="entry name" value="CARF_Card1"/>
</dbReference>
<dbReference type="Proteomes" id="UP001221302">
    <property type="component" value="Unassembled WGS sequence"/>
</dbReference>
<dbReference type="InterPro" id="IPR011856">
    <property type="entry name" value="tRNA_endonuc-like_dom_sf"/>
</dbReference>
<dbReference type="Gene3D" id="3.40.50.10770">
    <property type="entry name" value="Hypothetical protein VC1899 like domain (Restriction endonuclease-like)"/>
    <property type="match status" value="1"/>
</dbReference>
<organism evidence="3 4">
    <name type="scientific">Stygiobacter electus</name>
    <dbReference type="NCBI Taxonomy" id="3032292"/>
    <lineage>
        <taxon>Bacteria</taxon>
        <taxon>Pseudomonadati</taxon>
        <taxon>Ignavibacteriota</taxon>
        <taxon>Ignavibacteria</taxon>
        <taxon>Ignavibacteriales</taxon>
        <taxon>Melioribacteraceae</taxon>
        <taxon>Stygiobacter</taxon>
    </lineage>
</organism>
<gene>
    <name evidence="3" type="ORF">P0M35_00140</name>
</gene>
<dbReference type="InterPro" id="IPR011335">
    <property type="entry name" value="Restrct_endonuc-II-like"/>
</dbReference>
<keyword evidence="4" id="KW-1185">Reference proteome</keyword>
<dbReference type="Gene3D" id="3.40.1350.10">
    <property type="match status" value="1"/>
</dbReference>
<dbReference type="Pfam" id="PF09002">
    <property type="entry name" value="Card1_endonuc"/>
    <property type="match status" value="1"/>
</dbReference>
<dbReference type="Pfam" id="PF23400">
    <property type="entry name" value="CARF_Card1"/>
    <property type="match status" value="1"/>
</dbReference>
<reference evidence="3" key="1">
    <citation type="submission" date="2023-03" db="EMBL/GenBank/DDBJ databases">
        <title>Stygiobacter electus gen. nov., sp. nov., facultatively anaerobic thermotolerant bacterium of the class Ignavibacteria from a well of Yessentuki mineral water deposit.</title>
        <authorList>
            <person name="Podosokorskaya O.A."/>
            <person name="Elcheninov A.G."/>
            <person name="Petrova N.F."/>
            <person name="Zavarzina D.G."/>
            <person name="Kublanov I.V."/>
            <person name="Merkel A.Y."/>
        </authorList>
    </citation>
    <scope>NUCLEOTIDE SEQUENCE</scope>
    <source>
        <strain evidence="3">09-Me</strain>
    </source>
</reference>